<name>A0A5S3UT20_9GAMM</name>
<dbReference type="STRING" id="43658.AT705_09775"/>
<dbReference type="EMBL" id="CP045429">
    <property type="protein sequence ID" value="QPB84620.1"/>
    <property type="molecule type" value="Genomic_DNA"/>
</dbReference>
<gene>
    <name evidence="1" type="ORF">CWC22_017190</name>
</gene>
<evidence type="ECO:0008006" key="3">
    <source>
        <dbReference type="Google" id="ProtNLM"/>
    </source>
</evidence>
<protein>
    <recommendedName>
        <fullName evidence="3">YjbH domain-containing protein</fullName>
    </recommendedName>
</protein>
<reference evidence="1 2" key="1">
    <citation type="submission" date="2019-10" db="EMBL/GenBank/DDBJ databases">
        <title>Pseudoalteromonas rubra S4059.</title>
        <authorList>
            <person name="Paulsen S."/>
            <person name="Wang X."/>
        </authorList>
    </citation>
    <scope>NUCLEOTIDE SEQUENCE [LARGE SCALE GENOMIC DNA]</scope>
    <source>
        <strain evidence="1 2">S4059</strain>
    </source>
</reference>
<sequence length="704" mass="78625">MSKLSPILASSLLTLSLPGVADEAPEKYQNFAGFTGIVNIPTAEVKDPGVVDIGYNTQLDFAGSKYTDGYNYIFSAGLWSGLEISGQIATSTMHDNLFRAKVLGDNQIRDLSFNAKYQLPLIPQEWFSVAIGGRDIGGAANKYESYFAVASKDWYSFRFSGGIAKSKNDFGMMDGVFAGVEWQPLSWFALQLEHDADAVNAAARVTIPKAWLYDLGTVTLTSRFYSNTDHSDKDTYFGVNFSMPLSDQQQSNYPEIKAAPDNADTLEKLKGTNEKLTAPVSAREDSPRPAAQQDVANLNTTDLNSAIRALKKSLVQDGFENVQVGMNREPSVIVGFENAVFNRNDIDALGLVLGRIAQYIDQDNARFVVQLSKHDIPLLALSGKVQDYKRFITDGVSPALTIRQGAMEAQKGVAWIGDGKANSPYFKPRLTLSPALSSTYATDLGVYDFSLALRGDLEIPVWRGAGINITAQTVVADTEDFEPGDTFESRREQNGLERAVFYQTFDLPFGFYNQTQVGFFREYYDYTGIINETAWVSPSGRHKLYNNYGFFDYEDFDGDRDYHVMGYQYHWVEQDMTFHLSGGEFWQEDKGFKAETKFWFGDSYVSIFAYDTDVQVAGISFSIPLTPRKDMAVSEYGQIKGNQAWRHSVGTRIGEDTNALVYKKGYVPETSITLDRTYFNQGRLSGSYVYANLGRLREAYLTYK</sequence>
<accession>A0A5S3UT20</accession>
<organism evidence="1 2">
    <name type="scientific">Pseudoalteromonas rubra</name>
    <dbReference type="NCBI Taxonomy" id="43658"/>
    <lineage>
        <taxon>Bacteria</taxon>
        <taxon>Pseudomonadati</taxon>
        <taxon>Pseudomonadota</taxon>
        <taxon>Gammaproteobacteria</taxon>
        <taxon>Alteromonadales</taxon>
        <taxon>Pseudoalteromonadaceae</taxon>
        <taxon>Pseudoalteromonas</taxon>
    </lineage>
</organism>
<evidence type="ECO:0000313" key="1">
    <source>
        <dbReference type="EMBL" id="QPB84620.1"/>
    </source>
</evidence>
<dbReference type="Pfam" id="PF06082">
    <property type="entry name" value="YjbH"/>
    <property type="match status" value="2"/>
</dbReference>
<proteinExistence type="predicted"/>
<dbReference type="Proteomes" id="UP000305729">
    <property type="component" value="Chromosome 1"/>
</dbReference>
<evidence type="ECO:0000313" key="2">
    <source>
        <dbReference type="Proteomes" id="UP000305729"/>
    </source>
</evidence>
<dbReference type="AlphaFoldDB" id="A0A5S3UT20"/>
<dbReference type="InterPro" id="IPR010344">
    <property type="entry name" value="YbjH"/>
</dbReference>
<dbReference type="RefSeq" id="WP_138539308.1">
    <property type="nucleotide sequence ID" value="NZ_CP045429.1"/>
</dbReference>